<evidence type="ECO:0000256" key="1">
    <source>
        <dbReference type="SAM" id="MobiDB-lite"/>
    </source>
</evidence>
<dbReference type="InterPro" id="IPR056204">
    <property type="entry name" value="K1-lyase_C"/>
</dbReference>
<feature type="region of interest" description="Disordered" evidence="1">
    <location>
        <begin position="1"/>
        <end position="21"/>
    </location>
</feature>
<feature type="compositionally biased region" description="Polar residues" evidence="1">
    <location>
        <begin position="10"/>
        <end position="21"/>
    </location>
</feature>
<dbReference type="Pfam" id="PF24146">
    <property type="entry name" value="K1-lyase_C"/>
    <property type="match status" value="1"/>
</dbReference>
<evidence type="ECO:0000313" key="4">
    <source>
        <dbReference type="EMBL" id="CAB4203780.1"/>
    </source>
</evidence>
<reference evidence="3" key="1">
    <citation type="submission" date="2020-05" db="EMBL/GenBank/DDBJ databases">
        <authorList>
            <person name="Chiriac C."/>
            <person name="Salcher M."/>
            <person name="Ghai R."/>
            <person name="Kavagutti S V."/>
        </authorList>
    </citation>
    <scope>NUCLEOTIDE SEQUENCE</scope>
</reference>
<name>A0A6J5QVI7_9CAUD</name>
<sequence length="501" mass="52668">MSNALGGRQGTSYLGTNAASPPNWTFHTDSPTIYNSQNFSLGDMWLNTTLQDAFVLTSLAFNPVSNVREAVWFQFANGPQTGTINQLIAADGTIANPLNGQITFPNAVITANTNPVSNILTSVQPNNSSDFLVNLTPQISLRNNVNGVDSITLEQISVSGGAWNSTIKFLRADGTIAVPTAVSNDFGLGSIRWFGYTGSGYTSAPSACIKALVKGVVVDNIDPTLREVPTCIAFAVSKTMITAPFNLASLDIKLQIDPDGQVYVKNGTYPVSATYANAALHVDSPTLLSGGAGSCIKTTQHAGAQFSLLSVQDSNDVQGVIYCTDKSNAANDVIPNNILWQIYNRGQLNGAQTTGTSFRSIVENITGVAPLATINAGFDWWTTVNGVFLPKLKLTSAGMLNFFIQGIGIGIKTGTNPKLGTATLTGGAVTIANTSINSNATYISKIFLQRTNINASGAIGNLCVTAIVNATSFTVTSISDAAGPVGLDNSSFSYFIVEELQ</sequence>
<evidence type="ECO:0000313" key="5">
    <source>
        <dbReference type="EMBL" id="CAB4215573.1"/>
    </source>
</evidence>
<dbReference type="EMBL" id="LR797063">
    <property type="protein sequence ID" value="CAB4184775.1"/>
    <property type="molecule type" value="Genomic_DNA"/>
</dbReference>
<feature type="domain" description="K1 capsule-specific polysaccharide lyase C-terminal" evidence="2">
    <location>
        <begin position="416"/>
        <end position="496"/>
    </location>
</feature>
<evidence type="ECO:0000259" key="2">
    <source>
        <dbReference type="Pfam" id="PF24146"/>
    </source>
</evidence>
<evidence type="ECO:0000313" key="3">
    <source>
        <dbReference type="EMBL" id="CAB4184775.1"/>
    </source>
</evidence>
<proteinExistence type="predicted"/>
<dbReference type="EMBL" id="LR797425">
    <property type="protein sequence ID" value="CAB4215573.1"/>
    <property type="molecule type" value="Genomic_DNA"/>
</dbReference>
<gene>
    <name evidence="3" type="ORF">UFOVP1112_31</name>
    <name evidence="4" type="ORF">UFOVP1385_4</name>
    <name evidence="5" type="ORF">UFOVP1478_38</name>
</gene>
<dbReference type="EMBL" id="LR797335">
    <property type="protein sequence ID" value="CAB4203780.1"/>
    <property type="molecule type" value="Genomic_DNA"/>
</dbReference>
<accession>A0A6J5QVI7</accession>
<organism evidence="3">
    <name type="scientific">uncultured Caudovirales phage</name>
    <dbReference type="NCBI Taxonomy" id="2100421"/>
    <lineage>
        <taxon>Viruses</taxon>
        <taxon>Duplodnaviria</taxon>
        <taxon>Heunggongvirae</taxon>
        <taxon>Uroviricota</taxon>
        <taxon>Caudoviricetes</taxon>
        <taxon>Peduoviridae</taxon>
        <taxon>Maltschvirus</taxon>
        <taxon>Maltschvirus maltsch</taxon>
    </lineage>
</organism>
<protein>
    <recommendedName>
        <fullName evidence="2">K1 capsule-specific polysaccharide lyase C-terminal domain-containing protein</fullName>
    </recommendedName>
</protein>